<evidence type="ECO:0000256" key="3">
    <source>
        <dbReference type="ARBA" id="ARBA00022763"/>
    </source>
</evidence>
<keyword evidence="4 8" id="KW-0378">Hydrolase</keyword>
<evidence type="ECO:0000256" key="6">
    <source>
        <dbReference type="ARBA" id="ARBA00023125"/>
    </source>
</evidence>
<dbReference type="PANTHER" id="PTHR13604:SF0">
    <property type="entry name" value="ABASIC SITE PROCESSING PROTEIN HMCES"/>
    <property type="match status" value="1"/>
</dbReference>
<accession>A0A1H5TN02</accession>
<evidence type="ECO:0000256" key="2">
    <source>
        <dbReference type="ARBA" id="ARBA00022670"/>
    </source>
</evidence>
<dbReference type="Gene3D" id="3.90.1680.10">
    <property type="entry name" value="SOS response associated peptidase-like"/>
    <property type="match status" value="1"/>
</dbReference>
<dbReference type="RefSeq" id="WP_103871049.1">
    <property type="nucleotide sequence ID" value="NZ_FNUY01000001.1"/>
</dbReference>
<keyword evidence="7" id="KW-0456">Lyase</keyword>
<proteinExistence type="inferred from homology"/>
<evidence type="ECO:0000256" key="1">
    <source>
        <dbReference type="ARBA" id="ARBA00008136"/>
    </source>
</evidence>
<dbReference type="GO" id="GO:0106300">
    <property type="term" value="P:protein-DNA covalent cross-linking repair"/>
    <property type="evidence" value="ECO:0007669"/>
    <property type="project" value="InterPro"/>
</dbReference>
<name>A0A1H5TN02_9HYPH</name>
<dbReference type="OrthoDB" id="9782620at2"/>
<evidence type="ECO:0000313" key="11">
    <source>
        <dbReference type="Proteomes" id="UP000236743"/>
    </source>
</evidence>
<feature type="region of interest" description="Disordered" evidence="9">
    <location>
        <begin position="213"/>
        <end position="259"/>
    </location>
</feature>
<evidence type="ECO:0000256" key="5">
    <source>
        <dbReference type="ARBA" id="ARBA00023124"/>
    </source>
</evidence>
<dbReference type="GO" id="GO:0008233">
    <property type="term" value="F:peptidase activity"/>
    <property type="evidence" value="ECO:0007669"/>
    <property type="project" value="UniProtKB-KW"/>
</dbReference>
<dbReference type="GO" id="GO:0016829">
    <property type="term" value="F:lyase activity"/>
    <property type="evidence" value="ECO:0007669"/>
    <property type="project" value="UniProtKB-KW"/>
</dbReference>
<dbReference type="EC" id="3.4.-.-" evidence="8"/>
<gene>
    <name evidence="10" type="ORF">SAMN04488115_101718</name>
</gene>
<organism evidence="10 11">
    <name type="scientific">Bosea lathyri</name>
    <dbReference type="NCBI Taxonomy" id="1036778"/>
    <lineage>
        <taxon>Bacteria</taxon>
        <taxon>Pseudomonadati</taxon>
        <taxon>Pseudomonadota</taxon>
        <taxon>Alphaproteobacteria</taxon>
        <taxon>Hyphomicrobiales</taxon>
        <taxon>Boseaceae</taxon>
        <taxon>Bosea</taxon>
    </lineage>
</organism>
<dbReference type="SUPFAM" id="SSF143081">
    <property type="entry name" value="BB1717-like"/>
    <property type="match status" value="1"/>
</dbReference>
<evidence type="ECO:0000313" key="10">
    <source>
        <dbReference type="EMBL" id="SEF64150.1"/>
    </source>
</evidence>
<feature type="compositionally biased region" description="Basic and acidic residues" evidence="9">
    <location>
        <begin position="250"/>
        <end position="259"/>
    </location>
</feature>
<evidence type="ECO:0000256" key="4">
    <source>
        <dbReference type="ARBA" id="ARBA00022801"/>
    </source>
</evidence>
<keyword evidence="3" id="KW-0227">DNA damage</keyword>
<keyword evidence="5" id="KW-0190">Covalent protein-DNA linkage</keyword>
<dbReference type="Proteomes" id="UP000236743">
    <property type="component" value="Unassembled WGS sequence"/>
</dbReference>
<dbReference type="AlphaFoldDB" id="A0A1H5TN02"/>
<dbReference type="GO" id="GO:0003697">
    <property type="term" value="F:single-stranded DNA binding"/>
    <property type="evidence" value="ECO:0007669"/>
    <property type="project" value="InterPro"/>
</dbReference>
<evidence type="ECO:0000256" key="8">
    <source>
        <dbReference type="RuleBase" id="RU364100"/>
    </source>
</evidence>
<reference evidence="10 11" key="1">
    <citation type="submission" date="2016-10" db="EMBL/GenBank/DDBJ databases">
        <authorList>
            <person name="de Groot N.N."/>
        </authorList>
    </citation>
    <scope>NUCLEOTIDE SEQUENCE [LARGE SCALE GENOMIC DNA]</scope>
    <source>
        <strain evidence="10 11">DSM 26656</strain>
    </source>
</reference>
<evidence type="ECO:0000256" key="9">
    <source>
        <dbReference type="SAM" id="MobiDB-lite"/>
    </source>
</evidence>
<dbReference type="EMBL" id="FNUY01000001">
    <property type="protein sequence ID" value="SEF64150.1"/>
    <property type="molecule type" value="Genomic_DNA"/>
</dbReference>
<sequence>MCGRYAITLPPEAMREVFAYREQPNFPPRYNIAPTQPVPVVRLHEGARQFILMRWGFIPGWVKDVKSFPLVLNIRGESASEKPSFRAALVRRRGLMPADAFYEWHRVSQGRQGQNNAYLFRRPDRGVFAFAALWETWHSPDGSEIDTVALVNGPANGLMAAIHDRCPVIIDPRDFDAWLDPMTEPRDAGAMLRPPPDDLLEMVRIGPAVNKVANDGPEVQAPFDPAAVPPVSANEPRAETPPRKRPARMPKTDDQGSLF</sequence>
<dbReference type="InterPro" id="IPR003738">
    <property type="entry name" value="SRAP"/>
</dbReference>
<keyword evidence="11" id="KW-1185">Reference proteome</keyword>
<dbReference type="InterPro" id="IPR036590">
    <property type="entry name" value="SRAP-like"/>
</dbReference>
<dbReference type="Pfam" id="PF02586">
    <property type="entry name" value="SRAP"/>
    <property type="match status" value="1"/>
</dbReference>
<protein>
    <recommendedName>
        <fullName evidence="8">Abasic site processing protein</fullName>
        <ecNumber evidence="8">3.4.-.-</ecNumber>
    </recommendedName>
</protein>
<dbReference type="PANTHER" id="PTHR13604">
    <property type="entry name" value="DC12-RELATED"/>
    <property type="match status" value="1"/>
</dbReference>
<dbReference type="GO" id="GO:0006508">
    <property type="term" value="P:proteolysis"/>
    <property type="evidence" value="ECO:0007669"/>
    <property type="project" value="UniProtKB-KW"/>
</dbReference>
<comment type="similarity">
    <text evidence="1 8">Belongs to the SOS response-associated peptidase family.</text>
</comment>
<keyword evidence="2 8" id="KW-0645">Protease</keyword>
<evidence type="ECO:0000256" key="7">
    <source>
        <dbReference type="ARBA" id="ARBA00023239"/>
    </source>
</evidence>
<keyword evidence="6" id="KW-0238">DNA-binding</keyword>